<feature type="region of interest" description="Disordered" evidence="5">
    <location>
        <begin position="135"/>
        <end position="211"/>
    </location>
</feature>
<feature type="compositionally biased region" description="Acidic residues" evidence="5">
    <location>
        <begin position="678"/>
        <end position="689"/>
    </location>
</feature>
<dbReference type="PANTHER" id="PTHR13230">
    <property type="entry name" value="GENERAL TRANSCRIPTION FACTOR IIIC, POLYPEPTIDE 5"/>
    <property type="match status" value="1"/>
</dbReference>
<feature type="compositionally biased region" description="Acidic residues" evidence="5">
    <location>
        <begin position="701"/>
        <end position="730"/>
    </location>
</feature>
<feature type="compositionally biased region" description="Gly residues" evidence="5">
    <location>
        <begin position="82"/>
        <end position="96"/>
    </location>
</feature>
<dbReference type="InterPro" id="IPR042536">
    <property type="entry name" value="TFIIIC_tauA_Sfc1"/>
</dbReference>
<dbReference type="Gene3D" id="3.30.200.160">
    <property type="entry name" value="TFIIIC, subcomplex tauA, subunit Sfc1, barrel domain"/>
    <property type="match status" value="1"/>
</dbReference>
<dbReference type="RefSeq" id="XP_004343519.1">
    <property type="nucleotide sequence ID" value="XM_004343469.2"/>
</dbReference>
<protein>
    <recommendedName>
        <fullName evidence="10">Transcription factor IIIC subunit 5 HTH domain-containing protein</fullName>
    </recommendedName>
</protein>
<feature type="region of interest" description="Disordered" evidence="5">
    <location>
        <begin position="678"/>
        <end position="730"/>
    </location>
</feature>
<dbReference type="eggNOG" id="KOG2473">
    <property type="taxonomic scope" value="Eukaryota"/>
</dbReference>
<dbReference type="Pfam" id="PF17682">
    <property type="entry name" value="Tau95_N"/>
    <property type="match status" value="1"/>
</dbReference>
<feature type="region of interest" description="Disordered" evidence="5">
    <location>
        <begin position="620"/>
        <end position="652"/>
    </location>
</feature>
<dbReference type="GO" id="GO:0001003">
    <property type="term" value="F:RNA polymerase III type 2 promoter sequence-specific DNA binding"/>
    <property type="evidence" value="ECO:0007669"/>
    <property type="project" value="TreeGrafter"/>
</dbReference>
<evidence type="ECO:0000256" key="4">
    <source>
        <dbReference type="ARBA" id="ARBA00023242"/>
    </source>
</evidence>
<dbReference type="GO" id="GO:0001002">
    <property type="term" value="F:RNA polymerase III type 1 promoter sequence-specific DNA binding"/>
    <property type="evidence" value="ECO:0007669"/>
    <property type="project" value="TreeGrafter"/>
</dbReference>
<keyword evidence="3" id="KW-0804">Transcription</keyword>
<dbReference type="EMBL" id="KE346373">
    <property type="protein sequence ID" value="KJE97200.1"/>
    <property type="molecule type" value="Genomic_DNA"/>
</dbReference>
<reference evidence="9" key="1">
    <citation type="submission" date="2011-02" db="EMBL/GenBank/DDBJ databases">
        <title>The Genome Sequence of Capsaspora owczarzaki ATCC 30864.</title>
        <authorList>
            <person name="Russ C."/>
            <person name="Cuomo C."/>
            <person name="Burger G."/>
            <person name="Gray M.W."/>
            <person name="Holland P.W.H."/>
            <person name="King N."/>
            <person name="Lang F.B.F."/>
            <person name="Roger A.J."/>
            <person name="Ruiz-Trillo I."/>
            <person name="Young S.K."/>
            <person name="Zeng Q."/>
            <person name="Gargeya S."/>
            <person name="Alvarado L."/>
            <person name="Berlin A."/>
            <person name="Chapman S.B."/>
            <person name="Chen Z."/>
            <person name="Freedman E."/>
            <person name="Gellesch M."/>
            <person name="Goldberg J."/>
            <person name="Griggs A."/>
            <person name="Gujja S."/>
            <person name="Heilman E."/>
            <person name="Heiman D."/>
            <person name="Howarth C."/>
            <person name="Mehta T."/>
            <person name="Neiman D."/>
            <person name="Pearson M."/>
            <person name="Roberts A."/>
            <person name="Saif S."/>
            <person name="Shea T."/>
            <person name="Shenoy N."/>
            <person name="Sisk P."/>
            <person name="Stolte C."/>
            <person name="Sykes S."/>
            <person name="White J."/>
            <person name="Yandava C."/>
            <person name="Haas B."/>
            <person name="Nusbaum C."/>
            <person name="Birren B."/>
        </authorList>
    </citation>
    <scope>NUCLEOTIDE SEQUENCE</scope>
    <source>
        <strain evidence="9">ATCC 30864</strain>
    </source>
</reference>
<organism evidence="8 9">
    <name type="scientific">Capsaspora owczarzaki (strain ATCC 30864)</name>
    <dbReference type="NCBI Taxonomy" id="595528"/>
    <lineage>
        <taxon>Eukaryota</taxon>
        <taxon>Filasterea</taxon>
        <taxon>Capsaspora</taxon>
    </lineage>
</organism>
<evidence type="ECO:0000256" key="5">
    <source>
        <dbReference type="SAM" id="MobiDB-lite"/>
    </source>
</evidence>
<keyword evidence="2" id="KW-0238">DNA-binding</keyword>
<evidence type="ECO:0000313" key="8">
    <source>
        <dbReference type="EMBL" id="KJE97200.1"/>
    </source>
</evidence>
<proteinExistence type="predicted"/>
<sequence>MSDDENHNQDASAVTPELIAATVLEHRRAKASQPTKYRFINVLAGGPGGAGMGGAGTGGGQGGRLRPSNMTGSSDEIAGHHAGQGSGSGFGIGSGTADGAADDDALLDYAEIDQMSSRMAGYWPGAASASTATVPAAGAGTSATTDARSMTLARRPRQSTRNHGGALEPDLQLPIESERSLEPGRVHRTAPSASGLDGGLGGASSARGVADEPVNRSAELGLEPGKPIPTLFAIHYPGNVKNVDRAVTTLGGHAAVNKAAQLNGELQLNFRPEATFSAAVRSDKTRPCASLLVRLQAPTGGMSKDVTISVRGVIATSTQFRALAPVQILPAPPVPAQRSLEGASLDEVGDACIFSRTDMQLPPFSFTHIDQPRTYKFKPPISNSAASNSTAPMAQKSSVRVNFSLSAPQPTGPPRGLPTTRNTAQSARLAKELHRLFQERPIWSRLSLITRLRREGISTSLVMPLLMSTAFRYSTGPWRTLWVRFGYDPRRDPNARSYQMIDLRFAGNVPLAPSLKSERTAASIAASQFADVFIPNTSPSQRQCCMQVCDILLRDVQQLLKTPVPALDVRFGYFRRKDVEAIVTSVKAQTPMTVVLATPELFKAALRNAGVDPERYSPSAITLSEPLGDSSPFAPIPMDTSESATSDVPSLSVAPHLSSSYGGAFLAEQLDDVAEFDVFDQESTDDEADNTTARHPHNEFDNDADDGDDDEYDDKEDDDAYADPFDHDDE</sequence>
<feature type="compositionally biased region" description="Gly residues" evidence="5">
    <location>
        <begin position="52"/>
        <end position="63"/>
    </location>
</feature>
<dbReference type="InParanoid" id="A0A0D2WW78"/>
<feature type="compositionally biased region" description="Basic and acidic residues" evidence="5">
    <location>
        <begin position="176"/>
        <end position="185"/>
    </location>
</feature>
<dbReference type="InterPro" id="IPR041499">
    <property type="entry name" value="Tfc1/Sfc1_N"/>
</dbReference>
<dbReference type="InterPro" id="IPR019136">
    <property type="entry name" value="TF_IIIC_su-5_HTH"/>
</dbReference>
<evidence type="ECO:0000259" key="7">
    <source>
        <dbReference type="Pfam" id="PF17682"/>
    </source>
</evidence>
<dbReference type="AlphaFoldDB" id="A0A0D2WW78"/>
<evidence type="ECO:0000259" key="6">
    <source>
        <dbReference type="Pfam" id="PF09734"/>
    </source>
</evidence>
<dbReference type="PANTHER" id="PTHR13230:SF5">
    <property type="entry name" value="GENERAL TRANSCRIPTION FACTOR 3C POLYPEPTIDE 5"/>
    <property type="match status" value="1"/>
</dbReference>
<dbReference type="GO" id="GO:0005634">
    <property type="term" value="C:nucleus"/>
    <property type="evidence" value="ECO:0007669"/>
    <property type="project" value="UniProtKB-SubCell"/>
</dbReference>
<name>A0A0D2WW78_CAPO3</name>
<evidence type="ECO:0000256" key="2">
    <source>
        <dbReference type="ARBA" id="ARBA00023125"/>
    </source>
</evidence>
<dbReference type="GO" id="GO:0006384">
    <property type="term" value="P:transcription initiation at RNA polymerase III promoter"/>
    <property type="evidence" value="ECO:0007669"/>
    <property type="project" value="InterPro"/>
</dbReference>
<gene>
    <name evidence="8" type="ORF">CAOG_007645</name>
</gene>
<feature type="compositionally biased region" description="Low complexity" evidence="5">
    <location>
        <begin position="135"/>
        <end position="147"/>
    </location>
</feature>
<accession>A0A0D2WW78</accession>
<keyword evidence="4" id="KW-0539">Nucleus</keyword>
<feature type="domain" description="Transcription factor IIIC subunit Tfc1/Sfc1 triple barrel" evidence="7">
    <location>
        <begin position="233"/>
        <end position="318"/>
    </location>
</feature>
<dbReference type="Pfam" id="PF09734">
    <property type="entry name" value="Tau95"/>
    <property type="match status" value="1"/>
</dbReference>
<dbReference type="OrthoDB" id="5598268at2759"/>
<feature type="domain" description="Transcription factor IIIC subunit 5 HTH" evidence="6">
    <location>
        <begin position="361"/>
        <end position="504"/>
    </location>
</feature>
<feature type="compositionally biased region" description="Polar residues" evidence="5">
    <location>
        <begin position="640"/>
        <end position="649"/>
    </location>
</feature>
<evidence type="ECO:0000313" key="9">
    <source>
        <dbReference type="Proteomes" id="UP000008743"/>
    </source>
</evidence>
<dbReference type="Proteomes" id="UP000008743">
    <property type="component" value="Unassembled WGS sequence"/>
</dbReference>
<evidence type="ECO:0000256" key="1">
    <source>
        <dbReference type="ARBA" id="ARBA00004123"/>
    </source>
</evidence>
<dbReference type="InterPro" id="IPR040454">
    <property type="entry name" value="TF_IIIC_Tfc1/Sfc1"/>
</dbReference>
<dbReference type="PhylomeDB" id="A0A0D2WW78"/>
<evidence type="ECO:0000256" key="3">
    <source>
        <dbReference type="ARBA" id="ARBA00023163"/>
    </source>
</evidence>
<evidence type="ECO:0008006" key="10">
    <source>
        <dbReference type="Google" id="ProtNLM"/>
    </source>
</evidence>
<dbReference type="STRING" id="595528.A0A0D2WW78"/>
<comment type="subcellular location">
    <subcellularLocation>
        <location evidence="1">Nucleus</location>
    </subcellularLocation>
</comment>
<dbReference type="GO" id="GO:0000127">
    <property type="term" value="C:transcription factor TFIIIC complex"/>
    <property type="evidence" value="ECO:0007669"/>
    <property type="project" value="InterPro"/>
</dbReference>
<keyword evidence="9" id="KW-1185">Reference proteome</keyword>
<feature type="region of interest" description="Disordered" evidence="5">
    <location>
        <begin position="52"/>
        <end position="96"/>
    </location>
</feature>